<dbReference type="Proteomes" id="UP000249061">
    <property type="component" value="Unassembled WGS sequence"/>
</dbReference>
<dbReference type="GO" id="GO:0016491">
    <property type="term" value="F:oxidoreductase activity"/>
    <property type="evidence" value="ECO:0007669"/>
    <property type="project" value="UniProtKB-KW"/>
</dbReference>
<comment type="similarity">
    <text evidence="1">Belongs to the short-chain dehydrogenases/reductases (SDR) family.</text>
</comment>
<evidence type="ECO:0000313" key="4">
    <source>
        <dbReference type="EMBL" id="PZR18464.1"/>
    </source>
</evidence>
<evidence type="ECO:0000256" key="2">
    <source>
        <dbReference type="ARBA" id="ARBA00023002"/>
    </source>
</evidence>
<sequence>MTNKDAAYIITGPTSGYGLATARELAKSGTVVLVGRSRAKLDALKASLGSHAIAVVCDLSDVASAKRAAEEIIAMKLPIAGVLNNAGIREAVPTKSKQGWDNSFATNHLGPFVFTETLSPYLRDGARVAFVVSAVEEPERKPAKAAGFRGGRWISAEASARGEWLAGSSTNAGFDSYATTKQAGLAAAIELAKENPRLRIQAIEPGFNPSTGLGREAPWLARMIATALTPILPFFIKGASTSSRAAKMMSRVLSTESNETGVYFDEKRQPMQGSAQIRDPNFTNRVVAETRAFLNTPQG</sequence>
<dbReference type="PANTHER" id="PTHR24320">
    <property type="entry name" value="RETINOL DEHYDROGENASE"/>
    <property type="match status" value="1"/>
</dbReference>
<proteinExistence type="inferred from homology"/>
<dbReference type="AlphaFoldDB" id="A0A2W5VS14"/>
<dbReference type="SUPFAM" id="SSF51735">
    <property type="entry name" value="NAD(P)-binding Rossmann-fold domains"/>
    <property type="match status" value="1"/>
</dbReference>
<evidence type="ECO:0000256" key="1">
    <source>
        <dbReference type="ARBA" id="ARBA00006484"/>
    </source>
</evidence>
<evidence type="ECO:0000313" key="5">
    <source>
        <dbReference type="Proteomes" id="UP000249061"/>
    </source>
</evidence>
<dbReference type="InterPro" id="IPR036291">
    <property type="entry name" value="NAD(P)-bd_dom_sf"/>
</dbReference>
<comment type="caution">
    <text evidence="4">The sequence shown here is derived from an EMBL/GenBank/DDBJ whole genome shotgun (WGS) entry which is preliminary data.</text>
</comment>
<dbReference type="PANTHER" id="PTHR24320:SF148">
    <property type="entry name" value="NAD(P)-BINDING ROSSMANN-FOLD SUPERFAMILY PROTEIN"/>
    <property type="match status" value="1"/>
</dbReference>
<protein>
    <submittedName>
        <fullName evidence="4">Short-chain dehydrogenase</fullName>
    </submittedName>
</protein>
<dbReference type="Pfam" id="PF00106">
    <property type="entry name" value="adh_short"/>
    <property type="match status" value="1"/>
</dbReference>
<dbReference type="PRINTS" id="PR00081">
    <property type="entry name" value="GDHRDH"/>
</dbReference>
<gene>
    <name evidence="4" type="ORF">DI536_00860</name>
</gene>
<organism evidence="4 5">
    <name type="scientific">Archangium gephyra</name>
    <dbReference type="NCBI Taxonomy" id="48"/>
    <lineage>
        <taxon>Bacteria</taxon>
        <taxon>Pseudomonadati</taxon>
        <taxon>Myxococcota</taxon>
        <taxon>Myxococcia</taxon>
        <taxon>Myxococcales</taxon>
        <taxon>Cystobacterineae</taxon>
        <taxon>Archangiaceae</taxon>
        <taxon>Archangium</taxon>
    </lineage>
</organism>
<dbReference type="EMBL" id="QFQP01000001">
    <property type="protein sequence ID" value="PZR18464.1"/>
    <property type="molecule type" value="Genomic_DNA"/>
</dbReference>
<dbReference type="SMART" id="SM00822">
    <property type="entry name" value="PKS_KR"/>
    <property type="match status" value="1"/>
</dbReference>
<name>A0A2W5VS14_9BACT</name>
<dbReference type="Gene3D" id="3.40.50.720">
    <property type="entry name" value="NAD(P)-binding Rossmann-like Domain"/>
    <property type="match status" value="1"/>
</dbReference>
<feature type="domain" description="Ketoreductase" evidence="3">
    <location>
        <begin position="6"/>
        <end position="195"/>
    </location>
</feature>
<evidence type="ECO:0000259" key="3">
    <source>
        <dbReference type="SMART" id="SM00822"/>
    </source>
</evidence>
<reference evidence="4 5" key="1">
    <citation type="submission" date="2017-08" db="EMBL/GenBank/DDBJ databases">
        <title>Infants hospitalized years apart are colonized by the same room-sourced microbial strains.</title>
        <authorList>
            <person name="Brooks B."/>
            <person name="Olm M.R."/>
            <person name="Firek B.A."/>
            <person name="Baker R."/>
            <person name="Thomas B.C."/>
            <person name="Morowitz M.J."/>
            <person name="Banfield J.F."/>
        </authorList>
    </citation>
    <scope>NUCLEOTIDE SEQUENCE [LARGE SCALE GENOMIC DNA]</scope>
    <source>
        <strain evidence="4">S2_003_000_R2_14</strain>
    </source>
</reference>
<keyword evidence="2" id="KW-0560">Oxidoreductase</keyword>
<accession>A0A2W5VS14</accession>
<dbReference type="InterPro" id="IPR057326">
    <property type="entry name" value="KR_dom"/>
</dbReference>
<dbReference type="InterPro" id="IPR002347">
    <property type="entry name" value="SDR_fam"/>
</dbReference>